<accession>A0A1N7SFY4</accession>
<dbReference type="EMBL" id="CYGY02000050">
    <property type="protein sequence ID" value="SIT46242.1"/>
    <property type="molecule type" value="Genomic_DNA"/>
</dbReference>
<dbReference type="Proteomes" id="UP000195569">
    <property type="component" value="Unassembled WGS sequence"/>
</dbReference>
<proteinExistence type="predicted"/>
<name>A0A1N7SFY4_9BURK</name>
<reference evidence="1" key="1">
    <citation type="submission" date="2016-12" db="EMBL/GenBank/DDBJ databases">
        <authorList>
            <person name="Moulin L."/>
        </authorList>
    </citation>
    <scope>NUCLEOTIDE SEQUENCE [LARGE SCALE GENOMIC DNA]</scope>
    <source>
        <strain evidence="1">STM 7183</strain>
    </source>
</reference>
<organism evidence="1 2">
    <name type="scientific">Paraburkholderia piptadeniae</name>
    <dbReference type="NCBI Taxonomy" id="1701573"/>
    <lineage>
        <taxon>Bacteria</taxon>
        <taxon>Pseudomonadati</taxon>
        <taxon>Pseudomonadota</taxon>
        <taxon>Betaproteobacteria</taxon>
        <taxon>Burkholderiales</taxon>
        <taxon>Burkholderiaceae</taxon>
        <taxon>Paraburkholderia</taxon>
    </lineage>
</organism>
<dbReference type="AlphaFoldDB" id="A0A1N7SFY4"/>
<keyword evidence="2" id="KW-1185">Reference proteome</keyword>
<evidence type="ECO:0000313" key="2">
    <source>
        <dbReference type="Proteomes" id="UP000195569"/>
    </source>
</evidence>
<sequence>MRLHPDVPLLELNDREGGGLRLSGQDELRRTEIGRNASSACAIVSSLRTFSAHGGACLPQKWLTCFQ</sequence>
<protein>
    <submittedName>
        <fullName evidence="1">Uncharacterized protein</fullName>
    </submittedName>
</protein>
<evidence type="ECO:0000313" key="1">
    <source>
        <dbReference type="EMBL" id="SIT46242.1"/>
    </source>
</evidence>
<comment type="caution">
    <text evidence="1">The sequence shown here is derived from an EMBL/GenBank/DDBJ whole genome shotgun (WGS) entry which is preliminary data.</text>
</comment>
<gene>
    <name evidence="1" type="ORF">BN2476_500123</name>
</gene>